<reference evidence="1" key="1">
    <citation type="submission" date="2021-03" db="EMBL/GenBank/DDBJ databases">
        <title>Pengzhenrongella sicca gen. nov., sp. nov., a new member of suborder Micrococcineae isolated from High-Arctic tundra soil.</title>
        <authorList>
            <person name="Peng F."/>
        </authorList>
    </citation>
    <scope>NUCLEOTIDE SEQUENCE</scope>
    <source>
        <strain evidence="1">LRZ-2</strain>
    </source>
</reference>
<name>A0A8A4ZDT5_9MICO</name>
<organism evidence="1 2">
    <name type="scientific">Pengzhenrongella sicca</name>
    <dbReference type="NCBI Taxonomy" id="2819238"/>
    <lineage>
        <taxon>Bacteria</taxon>
        <taxon>Bacillati</taxon>
        <taxon>Actinomycetota</taxon>
        <taxon>Actinomycetes</taxon>
        <taxon>Micrococcales</taxon>
        <taxon>Pengzhenrongella</taxon>
    </lineage>
</organism>
<evidence type="ECO:0000313" key="1">
    <source>
        <dbReference type="EMBL" id="QTE30074.1"/>
    </source>
</evidence>
<dbReference type="KEGG" id="psic:J4E96_03355"/>
<proteinExistence type="predicted"/>
<protein>
    <submittedName>
        <fullName evidence="1">Uncharacterized protein</fullName>
    </submittedName>
</protein>
<evidence type="ECO:0000313" key="2">
    <source>
        <dbReference type="Proteomes" id="UP000663937"/>
    </source>
</evidence>
<keyword evidence="2" id="KW-1185">Reference proteome</keyword>
<gene>
    <name evidence="1" type="ORF">J4E96_03355</name>
</gene>
<dbReference type="EMBL" id="CP071868">
    <property type="protein sequence ID" value="QTE30074.1"/>
    <property type="molecule type" value="Genomic_DNA"/>
</dbReference>
<accession>A0A8A4ZDT5</accession>
<dbReference type="Proteomes" id="UP000663937">
    <property type="component" value="Chromosome"/>
</dbReference>
<sequence>MSLWDQLPGSAGSGGALDTIESALTSVPGVQQADLTDDDGTWRIYTDSARVPQLGLPGAGTPIEFRDPNVTLTVGRHVGDDGWRIDLTAPVVAIALPFLTPARYDVANALLVPDTAQRGVFLVVGGLTVRLQQLEGQDVKFSLVSASTSGNPTDKIYDLIRMEPGYAIVGPGNAVGFGFRGAVLDLSDAAGPPNLPAGARTMPNSWQGFFLPEIRLFVQPNGLDGLHVTAAARNLYLGVGASAGVTGIFEAEVVNGASLSVEASFLTPTGAVVPAADGSATVPASSTLIVSTHGGSGSNTITITPDNATAVIGERAAITTDADGTSIAIAVHDAAAGLDKSVALRTALAAGAVSGSGSAKVVGVTPNDPSAQWKLQLGALDPAVVKLSAEPPAGTTIAWTSPTLTFVGPTNGPTVTVDLAALTDAAPVDGDLSVTFSGAAAQDSDCFFLVDHPTTGEFNPAAGAAPSARERAWALGPDSTRDAKSPSRSGLAAAGTYLAAARALAARIPHGTHIEVDGYASYEATTSDGWNKDLSARRQSAAITILTEAGFTDVQPGTATGDDTAHAHTWPATATANPAGAAPAEGDGFWWLARARVSAFAPITVGGRLHAEVSHWSNDTPPAENTPARQPPPSCFRRIGVRVELLRSSFIRAEVWGELDVSSAAGQVEPGLDLPPGGNPGDGIVDFLARMRITEDRQAWSVEAEVKAHAGDKDGLYQRKRGDGIPNTVIDGVGAMAVIAPLTAAVSSLSPAAGGAVALVGAGLGASGTVLTTQAITLYGVDVLVSHGIVGASGEVGDPSAGDRVSVLFDVETQFMVDVKIIRTTKPVKARYKAIGMAATWGAAGAPFTPTFVFDPDKGYTIDAPDGSVAAVSPLDEILRVFGFKVSRDNPMFIEIQFGIGLEIGIITIDTATVRATFQGGGGAPDISISRLRATIDVPGTLHGTGEVSISENLIGGAFDITVTPVAVRIAASLFIAKGPDGNVGVLFGGLVELPVPIVLGGSGLGIYGFLGGMGVNFERVMPDTALPALDWAKQHLANNTLFSAPDAWQYSAGHYGFAAGLVLGTVDGGFTLNMKGVLLIEVPGPRIGLIMLANVLSPSLPGVTGDTSATILAVIDLDFGRGTILIALRIDYDIAGLITFHVPVTAFFDTKTDPSHWYVELGSYRDPVAVKVLGVFDATGYLGVYGDGQTLPTDPVLESKGLTFAVGFHVSAVLMGFKPSGLYLEASGGFDALLAPDPMYLGGIFEIGGELRLFIISISAWAKLVVIYRDPGARLYVHGEAHGKVDFFFFSVEGSVELTIGSPPGNDPGEPPPLVSGVSLIARSTQVTIEGSASSGPVDGSLGKAAPGGVGVVPVVPIDVVPLVEFAVAPKADAATIVGGVLGPWTAQPYNPWVQVGGHWWRYDVTAVRLTGGALLPPTSPAPAAWWVHGADGNGRKVGLGLLTWVPVAQPAAVPYGENLVDHVTHVWGQICSAPAGPTPQLWTFDGEPTGPNPTGWFLTGLPWPDAPGATRSTAVRTGLRVGEAWRVAASIDPLQGTAPAVVVGGAVPCFDGEHADPADLGQSWAVAGPHEPTGASGLTLLDTAVGAAGLYDAGALLHAATWRSSRAQAALRCRGEILRSPALDSEEPAPGADDETRKLVENAWEATGFRPDELADAVWFEPQDPDDAFTDVGMLLLVDRRVVEGGLFVVGRASDGSEVRRHPVRGDDLLSAQNRPSDQWFDPDGPWADPVSRAGHLAARIGAGDGLVLVWVYLKGMDPSARRIVIGFDRARARKLPPQPFYVVGVESVLESEARRFAWDVTVKTSDQTAVSTALAAAGTEPLLTPDTTYAVEIDWTATAIAVSGDQYSPPAGQPPAATLDAATVGGSQVRAQTFAFHTGAVPTPPSQTNDLTPWVLATEPDRGEDGLFTRAGITVTFSSQRVTALYAAYGKELFVQVRAASGHHPRLADQPDAANPQVTVDPGSPYLGTDQVYGIQQAWREALGEVVTGQPCIDQDNVDPHDEAPYFLPYVFDPLTEYLLDVHARPTGTAGDGEIVFRVPFTTGRFTDLADLARYVSPAPIQHRGVLTPGALASLVGDVTGAALDQAFEDAGLGAPQVPAFPLVQVLWTTDPTPQPVAVVIESNERLVRTRVGPQKVLSAATDPDPVHHYWARVRYRWLSVVRSAGGGAAVARIAVGPGGTRVVAFLAASQRGATLNLDLQVTKVDGTAGTSAPTLSVLLARAPWEEEA</sequence>
<dbReference type="RefSeq" id="WP_227424389.1">
    <property type="nucleotide sequence ID" value="NZ_CP071868.1"/>
</dbReference>